<dbReference type="OrthoDB" id="3690529at2"/>
<protein>
    <recommendedName>
        <fullName evidence="8">Cutinase</fullName>
        <ecNumber evidence="8">3.1.1.-</ecNumber>
    </recommendedName>
</protein>
<dbReference type="EMBL" id="CP003053">
    <property type="protein sequence ID" value="AFM19830.1"/>
    <property type="molecule type" value="Genomic_DNA"/>
</dbReference>
<dbReference type="InterPro" id="IPR029058">
    <property type="entry name" value="AB_hydrolase_fold"/>
</dbReference>
<keyword evidence="5 8" id="KW-0732">Signal</keyword>
<dbReference type="SMART" id="SM01110">
    <property type="entry name" value="Cutinase"/>
    <property type="match status" value="1"/>
</dbReference>
<evidence type="ECO:0000256" key="2">
    <source>
        <dbReference type="ARBA" id="ARBA00007534"/>
    </source>
</evidence>
<feature type="signal peptide" evidence="8">
    <location>
        <begin position="1"/>
        <end position="37"/>
    </location>
</feature>
<organism evidence="9 10">
    <name type="scientific">Mycolicibacterium chubuense (strain NBB4)</name>
    <name type="common">Mycobacterium chubuense</name>
    <dbReference type="NCBI Taxonomy" id="710421"/>
    <lineage>
        <taxon>Bacteria</taxon>
        <taxon>Bacillati</taxon>
        <taxon>Actinomycetota</taxon>
        <taxon>Actinomycetes</taxon>
        <taxon>Mycobacteriales</taxon>
        <taxon>Mycobacteriaceae</taxon>
        <taxon>Mycolicibacterium</taxon>
    </lineage>
</organism>
<evidence type="ECO:0000313" key="9">
    <source>
        <dbReference type="EMBL" id="AFM19830.1"/>
    </source>
</evidence>
<dbReference type="HOGENOM" id="CLU_040058_3_0_11"/>
<evidence type="ECO:0000256" key="8">
    <source>
        <dbReference type="RuleBase" id="RU361263"/>
    </source>
</evidence>
<dbReference type="SUPFAM" id="SSF53474">
    <property type="entry name" value="alpha/beta-Hydrolases"/>
    <property type="match status" value="1"/>
</dbReference>
<sequence precursor="true">MRIRRTVRAGAAAVAVSAAVGGMAVAGALGAPPRASAQPCPDVEVVFARGTSEPPGVGATGQAFVDAVRAQAAPRSVGVYAVNYPASNDFGGGAAFARTVVDGIRDEANHVEAMAANCPDTKLVLGGYSQGAAVSGFVTSGSVPNGYAALDVPPPLPAQATDHVAAVVLFGTPSGPLLSKYGAPAITIGPRFADKTLQLCVPGDGVCSGGADGGPNLAHALYAVDGLTNQGAAYAVGRL</sequence>
<comment type="similarity">
    <text evidence="2 8">Belongs to the cutinase family.</text>
</comment>
<keyword evidence="3 8" id="KW-0719">Serine esterase</keyword>
<dbReference type="PATRIC" id="fig|710421.3.peg.5127"/>
<dbReference type="PROSITE" id="PS51318">
    <property type="entry name" value="TAT"/>
    <property type="match status" value="1"/>
</dbReference>
<dbReference type="STRING" id="710421.Mycch_5144"/>
<dbReference type="eggNOG" id="ENOG5030PZC">
    <property type="taxonomic scope" value="Bacteria"/>
</dbReference>
<name>I4BRC3_MYCCN</name>
<evidence type="ECO:0000256" key="4">
    <source>
        <dbReference type="ARBA" id="ARBA00022525"/>
    </source>
</evidence>
<dbReference type="AlphaFoldDB" id="I4BRC3"/>
<proteinExistence type="inferred from homology"/>
<gene>
    <name evidence="9" type="ordered locus">Mycch_5144</name>
</gene>
<dbReference type="PROSITE" id="PS00155">
    <property type="entry name" value="CUTINASE_1"/>
    <property type="match status" value="1"/>
</dbReference>
<dbReference type="Gene3D" id="3.40.50.1820">
    <property type="entry name" value="alpha/beta hydrolase"/>
    <property type="match status" value="1"/>
</dbReference>
<keyword evidence="7" id="KW-1015">Disulfide bond</keyword>
<dbReference type="InterPro" id="IPR000675">
    <property type="entry name" value="Cutinase/axe"/>
</dbReference>
<dbReference type="PANTHER" id="PTHR33630">
    <property type="entry name" value="CUTINASE RV1984C-RELATED-RELATED"/>
    <property type="match status" value="1"/>
</dbReference>
<keyword evidence="6 8" id="KW-0378">Hydrolase</keyword>
<evidence type="ECO:0000256" key="3">
    <source>
        <dbReference type="ARBA" id="ARBA00022487"/>
    </source>
</evidence>
<dbReference type="Proteomes" id="UP000006057">
    <property type="component" value="Chromosome"/>
</dbReference>
<evidence type="ECO:0000256" key="1">
    <source>
        <dbReference type="ARBA" id="ARBA00004613"/>
    </source>
</evidence>
<accession>I4BRC3</accession>
<feature type="chain" id="PRO_5005136148" description="Cutinase" evidence="8">
    <location>
        <begin position="38"/>
        <end position="239"/>
    </location>
</feature>
<dbReference type="InterPro" id="IPR006311">
    <property type="entry name" value="TAT_signal"/>
</dbReference>
<comment type="subcellular location">
    <subcellularLocation>
        <location evidence="1 8">Secreted</location>
    </subcellularLocation>
</comment>
<dbReference type="InterPro" id="IPR043580">
    <property type="entry name" value="CUTINASE_1"/>
</dbReference>
<dbReference type="KEGG" id="mcb:Mycch_5144"/>
<dbReference type="RefSeq" id="WP_014818295.1">
    <property type="nucleotide sequence ID" value="NC_018027.1"/>
</dbReference>
<evidence type="ECO:0000256" key="5">
    <source>
        <dbReference type="ARBA" id="ARBA00022729"/>
    </source>
</evidence>
<dbReference type="EC" id="3.1.1.-" evidence="8"/>
<dbReference type="PANTHER" id="PTHR33630:SF9">
    <property type="entry name" value="CUTINASE 4"/>
    <property type="match status" value="1"/>
</dbReference>
<evidence type="ECO:0000256" key="7">
    <source>
        <dbReference type="ARBA" id="ARBA00023157"/>
    </source>
</evidence>
<reference evidence="9 10" key="1">
    <citation type="submission" date="2012-06" db="EMBL/GenBank/DDBJ databases">
        <title>Complete sequence of chromosome of Mycobacterium chubuense NBB4.</title>
        <authorList>
            <consortium name="US DOE Joint Genome Institute"/>
            <person name="Lucas S."/>
            <person name="Han J."/>
            <person name="Lapidus A."/>
            <person name="Cheng J.-F."/>
            <person name="Goodwin L."/>
            <person name="Pitluck S."/>
            <person name="Peters L."/>
            <person name="Mikhailova N."/>
            <person name="Teshima H."/>
            <person name="Detter J.C."/>
            <person name="Han C."/>
            <person name="Tapia R."/>
            <person name="Land M."/>
            <person name="Hauser L."/>
            <person name="Kyrpides N."/>
            <person name="Ivanova N."/>
            <person name="Pagani I."/>
            <person name="Mattes T."/>
            <person name="Holmes A."/>
            <person name="Rutledge P."/>
            <person name="Paulsen I."/>
            <person name="Coleman N."/>
            <person name="Woyke T."/>
        </authorList>
    </citation>
    <scope>NUCLEOTIDE SEQUENCE [LARGE SCALE GENOMIC DNA]</scope>
    <source>
        <strain evidence="9 10">NBB4</strain>
    </source>
</reference>
<keyword evidence="4 8" id="KW-0964">Secreted</keyword>
<evidence type="ECO:0000313" key="10">
    <source>
        <dbReference type="Proteomes" id="UP000006057"/>
    </source>
</evidence>
<keyword evidence="10" id="KW-1185">Reference proteome</keyword>
<dbReference type="GO" id="GO:0005576">
    <property type="term" value="C:extracellular region"/>
    <property type="evidence" value="ECO:0007669"/>
    <property type="project" value="UniProtKB-SubCell"/>
</dbReference>
<dbReference type="GO" id="GO:0052689">
    <property type="term" value="F:carboxylic ester hydrolase activity"/>
    <property type="evidence" value="ECO:0007669"/>
    <property type="project" value="UniProtKB-KW"/>
</dbReference>
<comment type="function">
    <text evidence="8">Catalyzes the hydrolysis of complex carboxylic polyesters found in the cell wall of plants. Degrades cutin, a macromolecule that forms the structure of the plant cuticle.</text>
</comment>
<dbReference type="Pfam" id="PF01083">
    <property type="entry name" value="Cutinase"/>
    <property type="match status" value="1"/>
</dbReference>
<evidence type="ECO:0000256" key="6">
    <source>
        <dbReference type="ARBA" id="ARBA00022801"/>
    </source>
</evidence>